<dbReference type="SUPFAM" id="SSF75516">
    <property type="entry name" value="Pheromone-binding domain of LuxR-like quorum-sensing transcription factors"/>
    <property type="match status" value="1"/>
</dbReference>
<organism evidence="5 6">
    <name type="scientific">Palleronia aestuarii</name>
    <dbReference type="NCBI Taxonomy" id="568105"/>
    <lineage>
        <taxon>Bacteria</taxon>
        <taxon>Pseudomonadati</taxon>
        <taxon>Pseudomonadota</taxon>
        <taxon>Alphaproteobacteria</taxon>
        <taxon>Rhodobacterales</taxon>
        <taxon>Roseobacteraceae</taxon>
        <taxon>Palleronia</taxon>
    </lineage>
</organism>
<keyword evidence="6" id="KW-1185">Reference proteome</keyword>
<keyword evidence="2" id="KW-0238">DNA-binding</keyword>
<dbReference type="PROSITE" id="PS50043">
    <property type="entry name" value="HTH_LUXR_2"/>
    <property type="match status" value="1"/>
</dbReference>
<dbReference type="InterPro" id="IPR036388">
    <property type="entry name" value="WH-like_DNA-bd_sf"/>
</dbReference>
<dbReference type="SMART" id="SM00421">
    <property type="entry name" value="HTH_LUXR"/>
    <property type="match status" value="1"/>
</dbReference>
<dbReference type="Gene3D" id="3.30.450.80">
    <property type="entry name" value="Transcription factor LuxR-like, autoinducer-binding domain"/>
    <property type="match status" value="1"/>
</dbReference>
<evidence type="ECO:0000313" key="6">
    <source>
        <dbReference type="Proteomes" id="UP000248916"/>
    </source>
</evidence>
<sequence>MKQQVLEGFIERIDGASSLGDLEREVSEIRDRLSAQHVLYHWINSEGRVFGAGTYDPAWRVHYLDERYMRIDPVVQGARKRFHPLNWRNLDWSSKDVRDFRADAQDAGIGPQGLTIPIRGPGGQMAHLTATMGCSDAEFASFNEANGRYLILLGHFFNQKALELSEIRNDDKDVALSPREVDALTFLALGYTRSQAADTLSISEHTLRVYIESARHKLSAMNTTHAVAKALNLGLLVI</sequence>
<dbReference type="EMBL" id="QKZL01000003">
    <property type="protein sequence ID" value="PZX18370.1"/>
    <property type="molecule type" value="Genomic_DNA"/>
</dbReference>
<dbReference type="Gene3D" id="1.10.10.10">
    <property type="entry name" value="Winged helix-like DNA-binding domain superfamily/Winged helix DNA-binding domain"/>
    <property type="match status" value="1"/>
</dbReference>
<dbReference type="Pfam" id="PF00196">
    <property type="entry name" value="GerE"/>
    <property type="match status" value="1"/>
</dbReference>
<evidence type="ECO:0000256" key="3">
    <source>
        <dbReference type="ARBA" id="ARBA00023163"/>
    </source>
</evidence>
<evidence type="ECO:0000256" key="1">
    <source>
        <dbReference type="ARBA" id="ARBA00023015"/>
    </source>
</evidence>
<dbReference type="RefSeq" id="WP_111536179.1">
    <property type="nucleotide sequence ID" value="NZ_QKZL01000003.1"/>
</dbReference>
<dbReference type="AlphaFoldDB" id="A0A2W7NEM2"/>
<dbReference type="PRINTS" id="PR00038">
    <property type="entry name" value="HTHLUXR"/>
</dbReference>
<feature type="domain" description="HTH luxR-type" evidence="4">
    <location>
        <begin position="169"/>
        <end position="234"/>
    </location>
</feature>
<reference evidence="5 6" key="1">
    <citation type="submission" date="2018-06" db="EMBL/GenBank/DDBJ databases">
        <title>Genomic Encyclopedia of Archaeal and Bacterial Type Strains, Phase II (KMG-II): from individual species to whole genera.</title>
        <authorList>
            <person name="Goeker M."/>
        </authorList>
    </citation>
    <scope>NUCLEOTIDE SEQUENCE [LARGE SCALE GENOMIC DNA]</scope>
    <source>
        <strain evidence="5 6">DSM 22009</strain>
    </source>
</reference>
<keyword evidence="3" id="KW-0804">Transcription</keyword>
<dbReference type="Pfam" id="PF03472">
    <property type="entry name" value="Autoind_bind"/>
    <property type="match status" value="1"/>
</dbReference>
<dbReference type="PANTHER" id="PTHR44688">
    <property type="entry name" value="DNA-BINDING TRANSCRIPTIONAL ACTIVATOR DEVR_DOSR"/>
    <property type="match status" value="1"/>
</dbReference>
<dbReference type="InterPro" id="IPR000792">
    <property type="entry name" value="Tscrpt_reg_LuxR_C"/>
</dbReference>
<dbReference type="SUPFAM" id="SSF46894">
    <property type="entry name" value="C-terminal effector domain of the bipartite response regulators"/>
    <property type="match status" value="1"/>
</dbReference>
<evidence type="ECO:0000259" key="4">
    <source>
        <dbReference type="PROSITE" id="PS50043"/>
    </source>
</evidence>
<evidence type="ECO:0000256" key="2">
    <source>
        <dbReference type="ARBA" id="ARBA00023125"/>
    </source>
</evidence>
<dbReference type="InterPro" id="IPR005143">
    <property type="entry name" value="TF_LuxR_autoind-bd_dom"/>
</dbReference>
<keyword evidence="1" id="KW-0805">Transcription regulation</keyword>
<dbReference type="GO" id="GO:0003677">
    <property type="term" value="F:DNA binding"/>
    <property type="evidence" value="ECO:0007669"/>
    <property type="project" value="UniProtKB-KW"/>
</dbReference>
<dbReference type="GO" id="GO:0006355">
    <property type="term" value="P:regulation of DNA-templated transcription"/>
    <property type="evidence" value="ECO:0007669"/>
    <property type="project" value="InterPro"/>
</dbReference>
<accession>A0A2W7NEM2</accession>
<dbReference type="Proteomes" id="UP000248916">
    <property type="component" value="Unassembled WGS sequence"/>
</dbReference>
<dbReference type="InterPro" id="IPR016032">
    <property type="entry name" value="Sig_transdc_resp-reg_C-effctor"/>
</dbReference>
<dbReference type="PANTHER" id="PTHR44688:SF16">
    <property type="entry name" value="DNA-BINDING TRANSCRIPTIONAL ACTIVATOR DEVR_DOSR"/>
    <property type="match status" value="1"/>
</dbReference>
<name>A0A2W7NEM2_9RHOB</name>
<gene>
    <name evidence="5" type="ORF">LX81_01000</name>
</gene>
<comment type="caution">
    <text evidence="5">The sequence shown here is derived from an EMBL/GenBank/DDBJ whole genome shotgun (WGS) entry which is preliminary data.</text>
</comment>
<dbReference type="OrthoDB" id="9803630at2"/>
<proteinExistence type="predicted"/>
<dbReference type="InterPro" id="IPR036693">
    <property type="entry name" value="TF_LuxR_autoind-bd_dom_sf"/>
</dbReference>
<protein>
    <submittedName>
        <fullName evidence="5">Regulatory LuxR family protein</fullName>
    </submittedName>
</protein>
<dbReference type="CDD" id="cd06170">
    <property type="entry name" value="LuxR_C_like"/>
    <property type="match status" value="1"/>
</dbReference>
<evidence type="ECO:0000313" key="5">
    <source>
        <dbReference type="EMBL" id="PZX18370.1"/>
    </source>
</evidence>